<dbReference type="GO" id="GO:0038022">
    <property type="term" value="F:G protein-coupled olfactory receptor activity"/>
    <property type="evidence" value="ECO:0007669"/>
    <property type="project" value="TreeGrafter"/>
</dbReference>
<dbReference type="OrthoDB" id="5859135at2759"/>
<evidence type="ECO:0000256" key="1">
    <source>
        <dbReference type="SAM" id="Phobius"/>
    </source>
</evidence>
<comment type="caution">
    <text evidence="2">The sequence shown here is derived from an EMBL/GenBank/DDBJ whole genome shotgun (WGS) entry which is preliminary data.</text>
</comment>
<keyword evidence="1" id="KW-1133">Transmembrane helix</keyword>
<evidence type="ECO:0000313" key="3">
    <source>
        <dbReference type="Proteomes" id="UP001152747"/>
    </source>
</evidence>
<keyword evidence="1" id="KW-0812">Transmembrane</keyword>
<dbReference type="AlphaFoldDB" id="A0A9P1J4Q5"/>
<name>A0A9P1J4Q5_9PELO</name>
<dbReference type="Proteomes" id="UP001152747">
    <property type="component" value="Unassembled WGS sequence"/>
</dbReference>
<sequence>MCLQTPQANENIRKILLIDFDTNIDDVVFVGPYLYQKQDDGLLHIDTLSLTAIVVASLLNASSMIAIFYFGWKCYRKMGSLMNASRRLQNLQKQLFHALLVDSLIPIILMHLPVSFLLFSCLMEFDVGSIASTVTLSTALFPAIGALPPMFIIKNYRITVINYICCSKTRNQSMQVDN</sequence>
<keyword evidence="1" id="KW-0472">Membrane</keyword>
<dbReference type="GO" id="GO:0005886">
    <property type="term" value="C:plasma membrane"/>
    <property type="evidence" value="ECO:0007669"/>
    <property type="project" value="TreeGrafter"/>
</dbReference>
<gene>
    <name evidence="2" type="ORF">CAMP_LOCUS18232</name>
</gene>
<accession>A0A9P1J4Q5</accession>
<evidence type="ECO:0008006" key="4">
    <source>
        <dbReference type="Google" id="ProtNLM"/>
    </source>
</evidence>
<dbReference type="Pfam" id="PF10326">
    <property type="entry name" value="7TM_GPCR_Str"/>
    <property type="match status" value="1"/>
</dbReference>
<evidence type="ECO:0000313" key="2">
    <source>
        <dbReference type="EMBL" id="CAI5455595.1"/>
    </source>
</evidence>
<dbReference type="GO" id="GO:0042048">
    <property type="term" value="P:olfactory behavior"/>
    <property type="evidence" value="ECO:0007669"/>
    <property type="project" value="TreeGrafter"/>
</dbReference>
<feature type="transmembrane region" description="Helical" evidence="1">
    <location>
        <begin position="48"/>
        <end position="72"/>
    </location>
</feature>
<dbReference type="PANTHER" id="PTHR22943">
    <property type="entry name" value="7-TRANSMEMBRANE DOMAIN RECEPTOR C.ELEGANS"/>
    <property type="match status" value="1"/>
</dbReference>
<keyword evidence="3" id="KW-1185">Reference proteome</keyword>
<dbReference type="InterPro" id="IPR019428">
    <property type="entry name" value="7TM_GPCR_serpentine_rcpt_Str"/>
</dbReference>
<feature type="transmembrane region" description="Helical" evidence="1">
    <location>
        <begin position="95"/>
        <end position="118"/>
    </location>
</feature>
<reference evidence="2" key="1">
    <citation type="submission" date="2022-11" db="EMBL/GenBank/DDBJ databases">
        <authorList>
            <person name="Kikuchi T."/>
        </authorList>
    </citation>
    <scope>NUCLEOTIDE SEQUENCE</scope>
    <source>
        <strain evidence="2">PS1010</strain>
    </source>
</reference>
<proteinExistence type="predicted"/>
<dbReference type="EMBL" id="CANHGI010000006">
    <property type="protein sequence ID" value="CAI5455595.1"/>
    <property type="molecule type" value="Genomic_DNA"/>
</dbReference>
<feature type="transmembrane region" description="Helical" evidence="1">
    <location>
        <begin position="130"/>
        <end position="153"/>
    </location>
</feature>
<dbReference type="SUPFAM" id="SSF81321">
    <property type="entry name" value="Family A G protein-coupled receptor-like"/>
    <property type="match status" value="1"/>
</dbReference>
<protein>
    <recommendedName>
        <fullName evidence="4">7TM GPCR serpentine receptor class x (Srx) domain-containing protein</fullName>
    </recommendedName>
</protein>
<organism evidence="2 3">
    <name type="scientific">Caenorhabditis angaria</name>
    <dbReference type="NCBI Taxonomy" id="860376"/>
    <lineage>
        <taxon>Eukaryota</taxon>
        <taxon>Metazoa</taxon>
        <taxon>Ecdysozoa</taxon>
        <taxon>Nematoda</taxon>
        <taxon>Chromadorea</taxon>
        <taxon>Rhabditida</taxon>
        <taxon>Rhabditina</taxon>
        <taxon>Rhabditomorpha</taxon>
        <taxon>Rhabditoidea</taxon>
        <taxon>Rhabditidae</taxon>
        <taxon>Peloderinae</taxon>
        <taxon>Caenorhabditis</taxon>
    </lineage>
</organism>
<dbReference type="PANTHER" id="PTHR22943:SF248">
    <property type="entry name" value="SEVEN TM RECEPTOR"/>
    <property type="match status" value="1"/>
</dbReference>